<sequence>MRKGNIMNGVILMFEENNVFSYDNFYEFVDWLLRENIIDSKLHYPISQLDCNKKGYELEEIKVVNEDINSVRVDFKYKVGLQEKDRIASIYCRVNNMEVYEFNKSNHHKLEVRLLEQAYQYDMCKFFGYNQKIDIKYLTDIIDMLRCKYLSKGQNHYIQVIRLFKEVKDMRDNKVIPYIKISLITPFYDLKLQLEMNEDTLKRCETKEDLKRAIRFVYRDDSVNLLEYEKVDNLLRDLIDLINKYDFSK</sequence>
<dbReference type="EMBL" id="BK015821">
    <property type="protein sequence ID" value="DAE26616.1"/>
    <property type="molecule type" value="Genomic_DNA"/>
</dbReference>
<evidence type="ECO:0000313" key="1">
    <source>
        <dbReference type="EMBL" id="DAE26616.1"/>
    </source>
</evidence>
<accession>A0A8S5R5G1</accession>
<reference evidence="1" key="1">
    <citation type="journal article" date="2021" name="Proc. Natl. Acad. Sci. U.S.A.">
        <title>A Catalog of Tens of Thousands of Viruses from Human Metagenomes Reveals Hidden Associations with Chronic Diseases.</title>
        <authorList>
            <person name="Tisza M.J."/>
            <person name="Buck C.B."/>
        </authorList>
    </citation>
    <scope>NUCLEOTIDE SEQUENCE</scope>
    <source>
        <strain evidence="1">CtaCq7</strain>
    </source>
</reference>
<proteinExistence type="predicted"/>
<protein>
    <submittedName>
        <fullName evidence="1">Uncharacterized protein</fullName>
    </submittedName>
</protein>
<name>A0A8S5R5G1_9CAUD</name>
<organism evidence="1">
    <name type="scientific">Ackermannviridae sp. ctaCq7</name>
    <dbReference type="NCBI Taxonomy" id="2827294"/>
    <lineage>
        <taxon>Viruses</taxon>
        <taxon>Duplodnaviria</taxon>
        <taxon>Heunggongvirae</taxon>
        <taxon>Uroviricota</taxon>
        <taxon>Caudoviricetes</taxon>
        <taxon>Pantevenvirales</taxon>
        <taxon>Ackermannviridae</taxon>
    </lineage>
</organism>